<gene>
    <name evidence="4" type="ORF">F8388_019886</name>
    <name evidence="5" type="ORF">G4B88_015216</name>
</gene>
<dbReference type="InterPro" id="IPR023213">
    <property type="entry name" value="CAT-like_dom_sf"/>
</dbReference>
<keyword evidence="7" id="KW-1185">Reference proteome</keyword>
<evidence type="ECO:0000313" key="6">
    <source>
        <dbReference type="Proteomes" id="UP000525078"/>
    </source>
</evidence>
<comment type="similarity">
    <text evidence="1">Belongs to the plant acyltransferase family.</text>
</comment>
<dbReference type="Gene3D" id="3.30.559.10">
    <property type="entry name" value="Chloramphenicol acetyltransferase-like domain"/>
    <property type="match status" value="2"/>
</dbReference>
<evidence type="ECO:0000313" key="4">
    <source>
        <dbReference type="EMBL" id="KAF4390231.1"/>
    </source>
</evidence>
<dbReference type="PANTHER" id="PTHR31623">
    <property type="entry name" value="F21J9.9"/>
    <property type="match status" value="1"/>
</dbReference>
<protein>
    <submittedName>
        <fullName evidence="5">Uncharacterized protein</fullName>
    </submittedName>
</protein>
<name>A0A7J6HB96_CANSA</name>
<evidence type="ECO:0000313" key="5">
    <source>
        <dbReference type="EMBL" id="KAF4392573.1"/>
    </source>
</evidence>
<evidence type="ECO:0000256" key="3">
    <source>
        <dbReference type="ARBA" id="ARBA00023315"/>
    </source>
</evidence>
<dbReference type="EMBL" id="JAATIQ010000052">
    <property type="protein sequence ID" value="KAF4392573.1"/>
    <property type="molecule type" value="Genomic_DNA"/>
</dbReference>
<accession>A0A7J6HB96</accession>
<dbReference type="PANTHER" id="PTHR31623:SF46">
    <property type="entry name" value="VINORINE SYNTHASE-LIKE"/>
    <property type="match status" value="1"/>
</dbReference>
<comment type="caution">
    <text evidence="5">The sequence shown here is derived from an EMBL/GenBank/DDBJ whole genome shotgun (WGS) entry which is preliminary data.</text>
</comment>
<evidence type="ECO:0000256" key="1">
    <source>
        <dbReference type="ARBA" id="ARBA00009861"/>
    </source>
</evidence>
<dbReference type="Proteomes" id="UP000583929">
    <property type="component" value="Unassembled WGS sequence"/>
</dbReference>
<dbReference type="Proteomes" id="UP000525078">
    <property type="component" value="Unassembled WGS sequence"/>
</dbReference>
<keyword evidence="2" id="KW-0808">Transferase</keyword>
<evidence type="ECO:0000313" key="7">
    <source>
        <dbReference type="Proteomes" id="UP000583929"/>
    </source>
</evidence>
<keyword evidence="3" id="KW-0012">Acyltransferase</keyword>
<evidence type="ECO:0000256" key="2">
    <source>
        <dbReference type="ARBA" id="ARBA00022679"/>
    </source>
</evidence>
<dbReference type="GO" id="GO:0016746">
    <property type="term" value="F:acyltransferase activity"/>
    <property type="evidence" value="ECO:0007669"/>
    <property type="project" value="UniProtKB-KW"/>
</dbReference>
<dbReference type="Pfam" id="PF02458">
    <property type="entry name" value="Transferase"/>
    <property type="match status" value="1"/>
</dbReference>
<reference evidence="6 7" key="1">
    <citation type="journal article" date="2020" name="bioRxiv">
        <title>Sequence and annotation of 42 cannabis genomes reveals extensive copy number variation in cannabinoid synthesis and pathogen resistance genes.</title>
        <authorList>
            <person name="Mckernan K.J."/>
            <person name="Helbert Y."/>
            <person name="Kane L.T."/>
            <person name="Ebling H."/>
            <person name="Zhang L."/>
            <person name="Liu B."/>
            <person name="Eaton Z."/>
            <person name="Mclaughlin S."/>
            <person name="Kingan S."/>
            <person name="Baybayan P."/>
            <person name="Concepcion G."/>
            <person name="Jordan M."/>
            <person name="Riva A."/>
            <person name="Barbazuk W."/>
            <person name="Harkins T."/>
        </authorList>
    </citation>
    <scope>NUCLEOTIDE SEQUENCE [LARGE SCALE GENOMIC DNA]</scope>
    <source>
        <strain evidence="6 7">cv. Jamaican Lion 4</strain>
        <strain evidence="5">Father</strain>
        <strain evidence="4">Mother</strain>
        <tissue evidence="5">Leaf</tissue>
    </source>
</reference>
<dbReference type="EMBL" id="JAATIP010000029">
    <property type="protein sequence ID" value="KAF4390231.1"/>
    <property type="molecule type" value="Genomic_DNA"/>
</dbReference>
<sequence>MMEINVEVVSKEIIKPSSPTSTHLRTYHLSFLDQISSHVYNPFVLFYQNHKNLNNHNLLHLYSTNIKKSLSNLLSRYHLFAGRLKQTTVDCNDEGIPYFEAKINCKLSDFLQNPDPQQLHKFIAFELNGLGLDLLLGLQFNLFNCGGIAIGICISHKVADAISCLLFIKNLAATTRGCTDDDDDQNKIVWPKFESAKLFPPKEASALGRPGGVVIPTLKIVTRRFVFGSDKIESLRAKYQEEDGATRRPSRVETLSAFITSRFMAALKVGFGDDKRRLVIGHAFNLRKRVDPPLEENSFGNIARPFVKVLSSNNMSDVMSQMRELIVSGDDKEHAKSLQKEGIDPTLNFFEQHADELMKGELVCICFTSICRFPLYVDFGWGKPSWVATNPFPYKNFVVLADSRLGGIEAYIDMEEEDMVKFQNDQELL</sequence>
<proteinExistence type="inferred from homology"/>
<organism evidence="5 7">
    <name type="scientific">Cannabis sativa</name>
    <name type="common">Hemp</name>
    <name type="synonym">Marijuana</name>
    <dbReference type="NCBI Taxonomy" id="3483"/>
    <lineage>
        <taxon>Eukaryota</taxon>
        <taxon>Viridiplantae</taxon>
        <taxon>Streptophyta</taxon>
        <taxon>Embryophyta</taxon>
        <taxon>Tracheophyta</taxon>
        <taxon>Spermatophyta</taxon>
        <taxon>Magnoliopsida</taxon>
        <taxon>eudicotyledons</taxon>
        <taxon>Gunneridae</taxon>
        <taxon>Pentapetalae</taxon>
        <taxon>rosids</taxon>
        <taxon>fabids</taxon>
        <taxon>Rosales</taxon>
        <taxon>Cannabaceae</taxon>
        <taxon>Cannabis</taxon>
    </lineage>
</organism>
<dbReference type="AlphaFoldDB" id="A0A7J6HB96"/>